<name>A0A242U1B1_ACIPI</name>
<dbReference type="GO" id="GO:0003677">
    <property type="term" value="F:DNA binding"/>
    <property type="evidence" value="ECO:0007669"/>
    <property type="project" value="UniProtKB-KW"/>
</dbReference>
<evidence type="ECO:0000256" key="3">
    <source>
        <dbReference type="ARBA" id="ARBA00023163"/>
    </source>
</evidence>
<dbReference type="PANTHER" id="PTHR43537">
    <property type="entry name" value="TRANSCRIPTIONAL REGULATOR, GNTR FAMILY"/>
    <property type="match status" value="1"/>
</dbReference>
<feature type="domain" description="HTH gntR-type" evidence="4">
    <location>
        <begin position="15"/>
        <end position="82"/>
    </location>
</feature>
<accession>A0A242U1B1</accession>
<dbReference type="EMBL" id="NGIR01000032">
    <property type="protein sequence ID" value="OTU25888.1"/>
    <property type="molecule type" value="Genomic_DNA"/>
</dbReference>
<keyword evidence="1" id="KW-0805">Transcription regulation</keyword>
<dbReference type="InterPro" id="IPR008920">
    <property type="entry name" value="TF_FadR/GntR_C"/>
</dbReference>
<reference evidence="5 6" key="1">
    <citation type="submission" date="2017-05" db="EMBL/GenBank/DDBJ databases">
        <authorList>
            <person name="Song R."/>
            <person name="Chenine A.L."/>
            <person name="Ruprecht R.M."/>
        </authorList>
    </citation>
    <scope>NUCLEOTIDE SEQUENCE [LARGE SCALE GENOMIC DNA]</scope>
    <source>
        <strain evidence="5 6">ARLG1955</strain>
    </source>
</reference>
<protein>
    <submittedName>
        <fullName evidence="5">GntR family transcriptional regulator</fullName>
    </submittedName>
</protein>
<dbReference type="Proteomes" id="UP000195162">
    <property type="component" value="Unassembled WGS sequence"/>
</dbReference>
<dbReference type="PROSITE" id="PS50949">
    <property type="entry name" value="HTH_GNTR"/>
    <property type="match status" value="1"/>
</dbReference>
<dbReference type="RefSeq" id="WP_086376209.1">
    <property type="nucleotide sequence ID" value="NZ_CP139249.1"/>
</dbReference>
<proteinExistence type="predicted"/>
<evidence type="ECO:0000259" key="4">
    <source>
        <dbReference type="PROSITE" id="PS50949"/>
    </source>
</evidence>
<dbReference type="InterPro" id="IPR011711">
    <property type="entry name" value="GntR_C"/>
</dbReference>
<dbReference type="GO" id="GO:0003700">
    <property type="term" value="F:DNA-binding transcription factor activity"/>
    <property type="evidence" value="ECO:0007669"/>
    <property type="project" value="InterPro"/>
</dbReference>
<evidence type="ECO:0000313" key="6">
    <source>
        <dbReference type="Proteomes" id="UP000195162"/>
    </source>
</evidence>
<dbReference type="InterPro" id="IPR000524">
    <property type="entry name" value="Tscrpt_reg_HTH_GntR"/>
</dbReference>
<dbReference type="InterPro" id="IPR036390">
    <property type="entry name" value="WH_DNA-bd_sf"/>
</dbReference>
<dbReference type="Gene3D" id="1.10.10.10">
    <property type="entry name" value="Winged helix-like DNA-binding domain superfamily/Winged helix DNA-binding domain"/>
    <property type="match status" value="1"/>
</dbReference>
<dbReference type="AlphaFoldDB" id="A0A242U1B1"/>
<organism evidence="5 6">
    <name type="scientific">Acinetobacter pittii</name>
    <name type="common">Acinetobacter genomosp. 3</name>
    <dbReference type="NCBI Taxonomy" id="48296"/>
    <lineage>
        <taxon>Bacteria</taxon>
        <taxon>Pseudomonadati</taxon>
        <taxon>Pseudomonadota</taxon>
        <taxon>Gammaproteobacteria</taxon>
        <taxon>Moraxellales</taxon>
        <taxon>Moraxellaceae</taxon>
        <taxon>Acinetobacter</taxon>
        <taxon>Acinetobacter calcoaceticus/baumannii complex</taxon>
    </lineage>
</organism>
<keyword evidence="3" id="KW-0804">Transcription</keyword>
<dbReference type="SUPFAM" id="SSF48008">
    <property type="entry name" value="GntR ligand-binding domain-like"/>
    <property type="match status" value="1"/>
</dbReference>
<evidence type="ECO:0000256" key="1">
    <source>
        <dbReference type="ARBA" id="ARBA00023015"/>
    </source>
</evidence>
<dbReference type="PANTHER" id="PTHR43537:SF5">
    <property type="entry name" value="UXU OPERON TRANSCRIPTIONAL REGULATOR"/>
    <property type="match status" value="1"/>
</dbReference>
<sequence>MNSLVKKETDGVKKRHNGKYVYDQLREEILTLKLRPNTQLDEISLAERFEVSRSPVRDALARLVAEGLAMTLPNRTTIVRPFNLQDFSKYISALDLLQRAVTRLAAANCTEDDIQRIKDVDTVYVQAAREGNYQLMLEQNKQLHLEIAKAGRNPFLIEYYERLLEEGQRLFYLHFDHLAKSTSFDNLESDHLSLIEAIANKELDKAESEAHAHTLLFRDRFMEHMKENLIDQISVAT</sequence>
<dbReference type="InterPro" id="IPR036388">
    <property type="entry name" value="WH-like_DNA-bd_sf"/>
</dbReference>
<comment type="caution">
    <text evidence="5">The sequence shown here is derived from an EMBL/GenBank/DDBJ whole genome shotgun (WGS) entry which is preliminary data.</text>
</comment>
<evidence type="ECO:0000313" key="5">
    <source>
        <dbReference type="EMBL" id="OTU25888.1"/>
    </source>
</evidence>
<gene>
    <name evidence="5" type="ORF">CAT59_16875</name>
</gene>
<dbReference type="CDD" id="cd07377">
    <property type="entry name" value="WHTH_GntR"/>
    <property type="match status" value="1"/>
</dbReference>
<dbReference type="SMART" id="SM00345">
    <property type="entry name" value="HTH_GNTR"/>
    <property type="match status" value="1"/>
</dbReference>
<evidence type="ECO:0000256" key="2">
    <source>
        <dbReference type="ARBA" id="ARBA00023125"/>
    </source>
</evidence>
<dbReference type="Pfam" id="PF07729">
    <property type="entry name" value="FCD"/>
    <property type="match status" value="1"/>
</dbReference>
<dbReference type="SUPFAM" id="SSF46785">
    <property type="entry name" value="Winged helix' DNA-binding domain"/>
    <property type="match status" value="1"/>
</dbReference>
<dbReference type="Gene3D" id="1.20.120.530">
    <property type="entry name" value="GntR ligand-binding domain-like"/>
    <property type="match status" value="1"/>
</dbReference>
<keyword evidence="2" id="KW-0238">DNA-binding</keyword>
<dbReference type="SMART" id="SM00895">
    <property type="entry name" value="FCD"/>
    <property type="match status" value="1"/>
</dbReference>
<dbReference type="Pfam" id="PF00392">
    <property type="entry name" value="GntR"/>
    <property type="match status" value="1"/>
</dbReference>